<feature type="domain" description="HTH LytTR-type" evidence="2">
    <location>
        <begin position="170"/>
        <end position="273"/>
    </location>
</feature>
<evidence type="ECO:0000259" key="2">
    <source>
        <dbReference type="PROSITE" id="PS50930"/>
    </source>
</evidence>
<sequence length="279" mass="32102">MIHTIFRKKSFYNISSGSTKTIGILLVVFISIVGLTIFQDFLESIRSGSFFYFSESILFKSIWFLFIPILGVLSIILKNQNLYTFGKTISLILAPIFIHLALLTFVFIFLSVLFYNGRYDIYKILTYTLANDLYKLVLVYSIFVIAHRYLSYRITDIVSLDNKSYISKIIIGNGKNNTVVKVNDIYQITAETPYISIQLNDKKYLHTETLKSMSTQLDNKVFVRVHKSSIINLDKVVSLKSRLNGDYDITLKNGAEIRLSRNYVADFKSKLKLTHQVTT</sequence>
<evidence type="ECO:0000313" key="3">
    <source>
        <dbReference type="EMBL" id="AFL82592.1"/>
    </source>
</evidence>
<dbReference type="SMART" id="SM00850">
    <property type="entry name" value="LytTR"/>
    <property type="match status" value="1"/>
</dbReference>
<evidence type="ECO:0000313" key="4">
    <source>
        <dbReference type="Proteomes" id="UP000006049"/>
    </source>
</evidence>
<dbReference type="OrthoDB" id="2962330at2"/>
<dbReference type="EMBL" id="CP003280">
    <property type="protein sequence ID" value="AFL82592.1"/>
    <property type="molecule type" value="Genomic_DNA"/>
</dbReference>
<proteinExistence type="predicted"/>
<dbReference type="AlphaFoldDB" id="I3Z024"/>
<dbReference type="GO" id="GO:0003677">
    <property type="term" value="F:DNA binding"/>
    <property type="evidence" value="ECO:0007669"/>
    <property type="project" value="InterPro"/>
</dbReference>
<dbReference type="InterPro" id="IPR046947">
    <property type="entry name" value="LytR-like"/>
</dbReference>
<dbReference type="GO" id="GO:0000156">
    <property type="term" value="F:phosphorelay response regulator activity"/>
    <property type="evidence" value="ECO:0007669"/>
    <property type="project" value="InterPro"/>
</dbReference>
<dbReference type="Pfam" id="PF04397">
    <property type="entry name" value="LytTR"/>
    <property type="match status" value="1"/>
</dbReference>
<feature type="transmembrane region" description="Helical" evidence="1">
    <location>
        <begin position="21"/>
        <end position="38"/>
    </location>
</feature>
<keyword evidence="1" id="KW-0812">Transmembrane</keyword>
<dbReference type="InterPro" id="IPR007492">
    <property type="entry name" value="LytTR_DNA-bd_dom"/>
</dbReference>
<dbReference type="eggNOG" id="COG3279">
    <property type="taxonomic scope" value="Bacteria"/>
</dbReference>
<evidence type="ECO:0000256" key="1">
    <source>
        <dbReference type="SAM" id="Phobius"/>
    </source>
</evidence>
<feature type="transmembrane region" description="Helical" evidence="1">
    <location>
        <begin position="89"/>
        <end position="113"/>
    </location>
</feature>
<reference evidence="3 4" key="1">
    <citation type="submission" date="2012-06" db="EMBL/GenBank/DDBJ databases">
        <title>The complete genome of Aequorivita sublithincola DSM 14238.</title>
        <authorList>
            <consortium name="US DOE Joint Genome Institute (JGI-PGF)"/>
            <person name="Lucas S."/>
            <person name="Copeland A."/>
            <person name="Lapidus A."/>
            <person name="Goodwin L."/>
            <person name="Pitluck S."/>
            <person name="Peters L."/>
            <person name="Munk A.C.C."/>
            <person name="Kyrpides N."/>
            <person name="Mavromatis K."/>
            <person name="Pagani I."/>
            <person name="Ivanova N."/>
            <person name="Ovchinnikova G."/>
            <person name="Zeytun A."/>
            <person name="Detter J.C."/>
            <person name="Han C."/>
            <person name="Land M."/>
            <person name="Hauser L."/>
            <person name="Markowitz V."/>
            <person name="Cheng J.-F."/>
            <person name="Hugenholtz P."/>
            <person name="Woyke T."/>
            <person name="Wu D."/>
            <person name="Tindall B."/>
            <person name="Faehnrich R."/>
            <person name="Brambilla E."/>
            <person name="Klenk H.-P."/>
            <person name="Eisen J.A."/>
        </authorList>
    </citation>
    <scope>NUCLEOTIDE SEQUENCE [LARGE SCALE GENOMIC DNA]</scope>
    <source>
        <strain evidence="4">DSM 14238 / LMG 21431 / ACAM 643 / 9-3</strain>
    </source>
</reference>
<protein>
    <submittedName>
        <fullName evidence="3">Response regulator of the LytR/AlgR family</fullName>
    </submittedName>
</protein>
<dbReference type="HOGENOM" id="CLU_939395_0_0_10"/>
<feature type="transmembrane region" description="Helical" evidence="1">
    <location>
        <begin position="58"/>
        <end position="77"/>
    </location>
</feature>
<dbReference type="Gene3D" id="2.40.50.1020">
    <property type="entry name" value="LytTr DNA-binding domain"/>
    <property type="match status" value="1"/>
</dbReference>
<feature type="transmembrane region" description="Helical" evidence="1">
    <location>
        <begin position="133"/>
        <end position="150"/>
    </location>
</feature>
<keyword evidence="1" id="KW-1133">Transmembrane helix</keyword>
<keyword evidence="4" id="KW-1185">Reference proteome</keyword>
<dbReference type="PATRIC" id="fig|746697.3.peg.3209"/>
<keyword evidence="1" id="KW-0472">Membrane</keyword>
<dbReference type="Proteomes" id="UP000006049">
    <property type="component" value="Chromosome"/>
</dbReference>
<dbReference type="PANTHER" id="PTHR37299">
    <property type="entry name" value="TRANSCRIPTIONAL REGULATOR-RELATED"/>
    <property type="match status" value="1"/>
</dbReference>
<name>I3Z024_AEQSU</name>
<gene>
    <name evidence="3" type="ordered locus">Aeqsu_3157</name>
</gene>
<dbReference type="PANTHER" id="PTHR37299:SF1">
    <property type="entry name" value="STAGE 0 SPORULATION PROTEIN A HOMOLOG"/>
    <property type="match status" value="1"/>
</dbReference>
<organism evidence="3 4">
    <name type="scientific">Aequorivita sublithincola (strain DSM 14238 / LMG 21431 / ACAM 643 / 9-3)</name>
    <dbReference type="NCBI Taxonomy" id="746697"/>
    <lineage>
        <taxon>Bacteria</taxon>
        <taxon>Pseudomonadati</taxon>
        <taxon>Bacteroidota</taxon>
        <taxon>Flavobacteriia</taxon>
        <taxon>Flavobacteriales</taxon>
        <taxon>Flavobacteriaceae</taxon>
        <taxon>Aequorivita</taxon>
    </lineage>
</organism>
<dbReference type="STRING" id="746697.Aeqsu_3157"/>
<dbReference type="PROSITE" id="PS50930">
    <property type="entry name" value="HTH_LYTTR"/>
    <property type="match status" value="1"/>
</dbReference>
<dbReference type="KEGG" id="asl:Aeqsu_3157"/>
<accession>I3Z024</accession>